<organism evidence="6 7">
    <name type="scientific">Thalassotalea litorea</name>
    <dbReference type="NCBI Taxonomy" id="2020715"/>
    <lineage>
        <taxon>Bacteria</taxon>
        <taxon>Pseudomonadati</taxon>
        <taxon>Pseudomonadota</taxon>
        <taxon>Gammaproteobacteria</taxon>
        <taxon>Alteromonadales</taxon>
        <taxon>Colwelliaceae</taxon>
        <taxon>Thalassotalea</taxon>
    </lineage>
</organism>
<dbReference type="OrthoDB" id="6293210at2"/>
<evidence type="ECO:0000259" key="5">
    <source>
        <dbReference type="PROSITE" id="PS50968"/>
    </source>
</evidence>
<feature type="region of interest" description="Disordered" evidence="3">
    <location>
        <begin position="78"/>
        <end position="109"/>
    </location>
</feature>
<keyword evidence="7" id="KW-1185">Reference proteome</keyword>
<feature type="transmembrane region" description="Helical" evidence="4">
    <location>
        <begin position="179"/>
        <end position="197"/>
    </location>
</feature>
<dbReference type="SUPFAM" id="SSF51230">
    <property type="entry name" value="Single hybrid motif"/>
    <property type="match status" value="1"/>
</dbReference>
<evidence type="ECO:0000256" key="1">
    <source>
        <dbReference type="ARBA" id="ARBA00001938"/>
    </source>
</evidence>
<dbReference type="RefSeq" id="WP_138320112.1">
    <property type="nucleotide sequence ID" value="NZ_VCBC01000010.1"/>
</dbReference>
<dbReference type="PROSITE" id="PS50968">
    <property type="entry name" value="BIOTINYL_LIPOYL"/>
    <property type="match status" value="1"/>
</dbReference>
<dbReference type="InterPro" id="IPR003016">
    <property type="entry name" value="2-oxoA_DH_lipoyl-BS"/>
</dbReference>
<evidence type="ECO:0000256" key="4">
    <source>
        <dbReference type="SAM" id="Phobius"/>
    </source>
</evidence>
<feature type="domain" description="Lipoyl-binding" evidence="5">
    <location>
        <begin position="2"/>
        <end position="77"/>
    </location>
</feature>
<evidence type="ECO:0000256" key="2">
    <source>
        <dbReference type="ARBA" id="ARBA00022823"/>
    </source>
</evidence>
<dbReference type="CDD" id="cd06849">
    <property type="entry name" value="lipoyl_domain"/>
    <property type="match status" value="1"/>
</dbReference>
<keyword evidence="2" id="KW-0450">Lipoyl</keyword>
<comment type="cofactor">
    <cofactor evidence="1">
        <name>(R)-lipoate</name>
        <dbReference type="ChEBI" id="CHEBI:83088"/>
    </cofactor>
</comment>
<keyword evidence="4" id="KW-0472">Membrane</keyword>
<proteinExistence type="predicted"/>
<comment type="caution">
    <text evidence="6">The sequence shown here is derived from an EMBL/GenBank/DDBJ whole genome shotgun (WGS) entry which is preliminary data.</text>
</comment>
<feature type="compositionally biased region" description="Polar residues" evidence="3">
    <location>
        <begin position="151"/>
        <end position="162"/>
    </location>
</feature>
<evidence type="ECO:0000256" key="3">
    <source>
        <dbReference type="SAM" id="MobiDB-lite"/>
    </source>
</evidence>
<dbReference type="AlphaFoldDB" id="A0A5R9IGF3"/>
<dbReference type="Pfam" id="PF00364">
    <property type="entry name" value="Biotin_lipoyl"/>
    <property type="match status" value="1"/>
</dbReference>
<name>A0A5R9IGF3_9GAMM</name>
<keyword evidence="4" id="KW-0812">Transmembrane</keyword>
<dbReference type="EMBL" id="VCBC01000010">
    <property type="protein sequence ID" value="TLU64614.1"/>
    <property type="molecule type" value="Genomic_DNA"/>
</dbReference>
<dbReference type="InterPro" id="IPR000089">
    <property type="entry name" value="Biotin_lipoyl"/>
</dbReference>
<dbReference type="PROSITE" id="PS00189">
    <property type="entry name" value="LIPOYL"/>
    <property type="match status" value="1"/>
</dbReference>
<accession>A0A5R9IGF3</accession>
<sequence length="198" mass="21628">MNIDIRIPEFGDKNEQAVVLDIYVHQGMPVNKDDILFNVETDKVVLEVSAPERGTISEMMIEPGALVTSGQIVLQLSDNRPMPANPEPNPSEDNDLKNAGKQSEQSVNDEPLFSEHDSTLEVEQLTNPTDNQSEIPEPVSENTDSERGAENTESAEPTSVPQPQEKPNDIPTTTSFSPLQIALLFGAICAMGLLISFI</sequence>
<feature type="region of interest" description="Disordered" evidence="3">
    <location>
        <begin position="126"/>
        <end position="173"/>
    </location>
</feature>
<dbReference type="Proteomes" id="UP000307790">
    <property type="component" value="Unassembled WGS sequence"/>
</dbReference>
<keyword evidence="4" id="KW-1133">Transmembrane helix</keyword>
<reference evidence="6 7" key="1">
    <citation type="submission" date="2019-05" db="EMBL/GenBank/DDBJ databases">
        <title>Genome sequences of Thalassotalea litorea 1K03283.</title>
        <authorList>
            <person name="Zhang D."/>
        </authorList>
    </citation>
    <scope>NUCLEOTIDE SEQUENCE [LARGE SCALE GENOMIC DNA]</scope>
    <source>
        <strain evidence="6 7">MCCC 1K03283</strain>
    </source>
</reference>
<dbReference type="Gene3D" id="2.40.50.100">
    <property type="match status" value="1"/>
</dbReference>
<evidence type="ECO:0000313" key="7">
    <source>
        <dbReference type="Proteomes" id="UP000307790"/>
    </source>
</evidence>
<dbReference type="InterPro" id="IPR011053">
    <property type="entry name" value="Single_hybrid_motif"/>
</dbReference>
<evidence type="ECO:0000313" key="6">
    <source>
        <dbReference type="EMBL" id="TLU64614.1"/>
    </source>
</evidence>
<protein>
    <recommendedName>
        <fullName evidence="5">Lipoyl-binding domain-containing protein</fullName>
    </recommendedName>
</protein>
<gene>
    <name evidence="6" type="ORF">FE810_11015</name>
</gene>